<evidence type="ECO:0000256" key="2">
    <source>
        <dbReference type="ARBA" id="ARBA00005622"/>
    </source>
</evidence>
<dbReference type="SUPFAM" id="SSF53474">
    <property type="entry name" value="alpha/beta-Hydrolases"/>
    <property type="match status" value="1"/>
</dbReference>
<dbReference type="AlphaFoldDB" id="A0A6A7G7A4"/>
<proteinExistence type="evidence at transcript level"/>
<dbReference type="Gene3D" id="3.40.50.1820">
    <property type="entry name" value="alpha/beta hydrolase"/>
    <property type="match status" value="1"/>
</dbReference>
<evidence type="ECO:0000256" key="1">
    <source>
        <dbReference type="ARBA" id="ARBA00002608"/>
    </source>
</evidence>
<accession>A0A6A7G7A4</accession>
<dbReference type="EC" id="3.1.2.12" evidence="3"/>
<evidence type="ECO:0000256" key="3">
    <source>
        <dbReference type="ARBA" id="ARBA00012479"/>
    </source>
</evidence>
<evidence type="ECO:0000256" key="4">
    <source>
        <dbReference type="ARBA" id="ARBA00016774"/>
    </source>
</evidence>
<dbReference type="GO" id="GO:0046294">
    <property type="term" value="P:formaldehyde catabolic process"/>
    <property type="evidence" value="ECO:0007669"/>
    <property type="project" value="InterPro"/>
</dbReference>
<protein>
    <recommendedName>
        <fullName evidence="4">S-formylglutathione hydrolase</fullName>
        <ecNumber evidence="3">3.1.2.12</ecNumber>
    </recommendedName>
    <alternativeName>
        <fullName evidence="7">Esterase D</fullName>
    </alternativeName>
</protein>
<dbReference type="PANTHER" id="PTHR10061">
    <property type="entry name" value="S-FORMYLGLUTATHIONE HYDROLASE"/>
    <property type="match status" value="1"/>
</dbReference>
<comment type="similarity">
    <text evidence="2">Belongs to the esterase D family.</text>
</comment>
<evidence type="ECO:0000313" key="8">
    <source>
        <dbReference type="EMBL" id="LAC27037.1"/>
    </source>
</evidence>
<organism evidence="8">
    <name type="scientific">Hirondellea gigas</name>
    <dbReference type="NCBI Taxonomy" id="1518452"/>
    <lineage>
        <taxon>Eukaryota</taxon>
        <taxon>Metazoa</taxon>
        <taxon>Ecdysozoa</taxon>
        <taxon>Arthropoda</taxon>
        <taxon>Crustacea</taxon>
        <taxon>Multicrustacea</taxon>
        <taxon>Malacostraca</taxon>
        <taxon>Eumalacostraca</taxon>
        <taxon>Peracarida</taxon>
        <taxon>Amphipoda</taxon>
        <taxon>Amphilochidea</taxon>
        <taxon>Lysianassida</taxon>
        <taxon>Lysianassidira</taxon>
        <taxon>Lysianassoidea</taxon>
        <taxon>Lysianassidae</taxon>
        <taxon>Hirondellea</taxon>
    </lineage>
</organism>
<dbReference type="InterPro" id="IPR000801">
    <property type="entry name" value="Esterase-like"/>
</dbReference>
<sequence length="221" mass="24463">MASQLKRLGLNKSFGGFVTKWEHFSAVLGLTAKFSIFMPAGASNDARVHCLYFLSGLTCNEDNFIQKAGATREANAQHLAIVCPDTSPRGAGVPTEDDNWDFGTGAGFYVDATTDGWKKNYKMYSYVTKELPALIEENFPVTNRKSVFGHSMGGHGALSLYLKNPGLYQSPLRPSHQFVIQRIVLGERKLFPDISAMMKLIGRNGIHHNSLAVLQDKEMKF</sequence>
<name>A0A6A7G7A4_9CRUS</name>
<reference evidence="8" key="1">
    <citation type="submission" date="2017-11" db="EMBL/GenBank/DDBJ databases">
        <title>The sensing device of the deep-sea amphipod.</title>
        <authorList>
            <person name="Kobayashi H."/>
            <person name="Nagahama T."/>
            <person name="Arai W."/>
            <person name="Sasagawa Y."/>
            <person name="Umeda M."/>
            <person name="Hayashi T."/>
            <person name="Nikaido I."/>
            <person name="Watanabe H."/>
            <person name="Oguri K."/>
            <person name="Kitazato H."/>
            <person name="Fujioka K."/>
            <person name="Kido Y."/>
            <person name="Takami H."/>
        </authorList>
    </citation>
    <scope>NUCLEOTIDE SEQUENCE</scope>
    <source>
        <tissue evidence="8">Whole body</tissue>
    </source>
</reference>
<dbReference type="InterPro" id="IPR029058">
    <property type="entry name" value="AB_hydrolase_fold"/>
</dbReference>
<dbReference type="PANTHER" id="PTHR10061:SF0">
    <property type="entry name" value="S-FORMYLGLUTATHIONE HYDROLASE"/>
    <property type="match status" value="1"/>
</dbReference>
<keyword evidence="5" id="KW-0719">Serine esterase</keyword>
<dbReference type="GO" id="GO:0005829">
    <property type="term" value="C:cytosol"/>
    <property type="evidence" value="ECO:0007669"/>
    <property type="project" value="TreeGrafter"/>
</dbReference>
<dbReference type="GO" id="GO:0052689">
    <property type="term" value="F:carboxylic ester hydrolase activity"/>
    <property type="evidence" value="ECO:0007669"/>
    <property type="project" value="UniProtKB-KW"/>
</dbReference>
<comment type="function">
    <text evidence="1">Serine hydrolase involved in the detoxification of formaldehyde.</text>
</comment>
<dbReference type="InterPro" id="IPR014186">
    <property type="entry name" value="S-formylglutathione_hydrol"/>
</dbReference>
<dbReference type="GO" id="GO:0018738">
    <property type="term" value="F:S-formylglutathione hydrolase activity"/>
    <property type="evidence" value="ECO:0007669"/>
    <property type="project" value="UniProtKB-EC"/>
</dbReference>
<evidence type="ECO:0000256" key="5">
    <source>
        <dbReference type="ARBA" id="ARBA00022487"/>
    </source>
</evidence>
<dbReference type="Pfam" id="PF00756">
    <property type="entry name" value="Esterase"/>
    <property type="match status" value="1"/>
</dbReference>
<evidence type="ECO:0000256" key="7">
    <source>
        <dbReference type="ARBA" id="ARBA00032082"/>
    </source>
</evidence>
<evidence type="ECO:0000256" key="6">
    <source>
        <dbReference type="ARBA" id="ARBA00022801"/>
    </source>
</evidence>
<keyword evidence="6 8" id="KW-0378">Hydrolase</keyword>
<dbReference type="EMBL" id="IACT01007925">
    <property type="protein sequence ID" value="LAC27037.1"/>
    <property type="molecule type" value="mRNA"/>
</dbReference>